<reference evidence="2" key="1">
    <citation type="submission" date="2020-05" db="EMBL/GenBank/DDBJ databases">
        <title>Phylogenomic resolution of chytrid fungi.</title>
        <authorList>
            <person name="Stajich J.E."/>
            <person name="Amses K."/>
            <person name="Simmons R."/>
            <person name="Seto K."/>
            <person name="Myers J."/>
            <person name="Bonds A."/>
            <person name="Quandt C.A."/>
            <person name="Barry K."/>
            <person name="Liu P."/>
            <person name="Grigoriev I."/>
            <person name="Longcore J.E."/>
            <person name="James T.Y."/>
        </authorList>
    </citation>
    <scope>NUCLEOTIDE SEQUENCE</scope>
    <source>
        <strain evidence="2">JEL0318</strain>
    </source>
</reference>
<evidence type="ECO:0000256" key="1">
    <source>
        <dbReference type="SAM" id="MobiDB-lite"/>
    </source>
</evidence>
<organism evidence="2 3">
    <name type="scientific">Rhizophlyctis rosea</name>
    <dbReference type="NCBI Taxonomy" id="64517"/>
    <lineage>
        <taxon>Eukaryota</taxon>
        <taxon>Fungi</taxon>
        <taxon>Fungi incertae sedis</taxon>
        <taxon>Chytridiomycota</taxon>
        <taxon>Chytridiomycota incertae sedis</taxon>
        <taxon>Chytridiomycetes</taxon>
        <taxon>Rhizophlyctidales</taxon>
        <taxon>Rhizophlyctidaceae</taxon>
        <taxon>Rhizophlyctis</taxon>
    </lineage>
</organism>
<dbReference type="Proteomes" id="UP001212841">
    <property type="component" value="Unassembled WGS sequence"/>
</dbReference>
<dbReference type="SUPFAM" id="SSF52047">
    <property type="entry name" value="RNI-like"/>
    <property type="match status" value="1"/>
</dbReference>
<keyword evidence="3" id="KW-1185">Reference proteome</keyword>
<name>A0AAD5S6H2_9FUNG</name>
<comment type="caution">
    <text evidence="2">The sequence shown here is derived from an EMBL/GenBank/DDBJ whole genome shotgun (WGS) entry which is preliminary data.</text>
</comment>
<feature type="region of interest" description="Disordered" evidence="1">
    <location>
        <begin position="334"/>
        <end position="359"/>
    </location>
</feature>
<dbReference type="AlphaFoldDB" id="A0AAD5S6H2"/>
<dbReference type="EMBL" id="JADGJD010000930">
    <property type="protein sequence ID" value="KAJ3047617.1"/>
    <property type="molecule type" value="Genomic_DNA"/>
</dbReference>
<sequence>MTGSLSKMPRIKLDLGDDPEYLHPLLKELQQRERQAAEAARLKNLSNCPIAKLPAELISMIFGYVGGQALLLKIAETCRLFNICVTPLLYRFPKFRNTFQFAQFNLTLTRAVNTRRFGLFVQVLDLSGIPANPGKEKTFSPCVVPLLAQTTLAVKLRVLDDDTETTVSQGTLVDDDLDDNDNVVDATDDTDGIDMTAAAPTPNSAGPSTASLHQWSAPLTALPSHVNSHISQFLTAPPNQASVRPPSMAAAMANYMASLQSAHTRLTNSLFSPFIPSNQLPNQLSTAGSASIPQSQFVTPNHPLFLPTAYSYYPPTNTHTNTHTNPIAATTAASVFNTSQTNRRPSTTSEAKPRSANPQLTIETSTLLQIAKHCPNLQFLSLAHSSIHVDVLIKETGDYLSSLAQDPPPYLTQVPIYPADAVRKIVEGCRELKSLDLRGCEWVDVGLVEGVVGAARELRALNLGKCEGLKGKKGKEGKEDLRRLWVVREGETVGDVLGEVLARV</sequence>
<dbReference type="InterPro" id="IPR032675">
    <property type="entry name" value="LRR_dom_sf"/>
</dbReference>
<gene>
    <name evidence="2" type="ORF">HK097_011387</name>
</gene>
<evidence type="ECO:0000313" key="2">
    <source>
        <dbReference type="EMBL" id="KAJ3047617.1"/>
    </source>
</evidence>
<dbReference type="Gene3D" id="3.80.10.10">
    <property type="entry name" value="Ribonuclease Inhibitor"/>
    <property type="match status" value="1"/>
</dbReference>
<evidence type="ECO:0008006" key="4">
    <source>
        <dbReference type="Google" id="ProtNLM"/>
    </source>
</evidence>
<protein>
    <recommendedName>
        <fullName evidence="4">F-box domain-containing protein</fullName>
    </recommendedName>
</protein>
<proteinExistence type="predicted"/>
<accession>A0AAD5S6H2</accession>
<evidence type="ECO:0000313" key="3">
    <source>
        <dbReference type="Proteomes" id="UP001212841"/>
    </source>
</evidence>